<evidence type="ECO:0000313" key="2">
    <source>
        <dbReference type="EMBL" id="KAI7754008.1"/>
    </source>
</evidence>
<gene>
    <name evidence="2" type="ORF">M8C21_026270</name>
</gene>
<dbReference type="EMBL" id="JAMZMK010004903">
    <property type="protein sequence ID" value="KAI7754008.1"/>
    <property type="molecule type" value="Genomic_DNA"/>
</dbReference>
<organism evidence="2 3">
    <name type="scientific">Ambrosia artemisiifolia</name>
    <name type="common">Common ragweed</name>
    <dbReference type="NCBI Taxonomy" id="4212"/>
    <lineage>
        <taxon>Eukaryota</taxon>
        <taxon>Viridiplantae</taxon>
        <taxon>Streptophyta</taxon>
        <taxon>Embryophyta</taxon>
        <taxon>Tracheophyta</taxon>
        <taxon>Spermatophyta</taxon>
        <taxon>Magnoliopsida</taxon>
        <taxon>eudicotyledons</taxon>
        <taxon>Gunneridae</taxon>
        <taxon>Pentapetalae</taxon>
        <taxon>asterids</taxon>
        <taxon>campanulids</taxon>
        <taxon>Asterales</taxon>
        <taxon>Asteraceae</taxon>
        <taxon>Asteroideae</taxon>
        <taxon>Heliantheae alliance</taxon>
        <taxon>Heliantheae</taxon>
        <taxon>Ambrosia</taxon>
    </lineage>
</organism>
<accession>A0AAD5D4Y5</accession>
<proteinExistence type="predicted"/>
<comment type="caution">
    <text evidence="2">The sequence shown here is derived from an EMBL/GenBank/DDBJ whole genome shotgun (WGS) entry which is preliminary data.</text>
</comment>
<dbReference type="AlphaFoldDB" id="A0AAD5D4Y5"/>
<name>A0AAD5D4Y5_AMBAR</name>
<protein>
    <submittedName>
        <fullName evidence="2">Uncharacterized protein</fullName>
    </submittedName>
</protein>
<reference evidence="2" key="1">
    <citation type="submission" date="2022-06" db="EMBL/GenBank/DDBJ databases">
        <title>Uncovering the hologenomic basis of an extraordinary plant invasion.</title>
        <authorList>
            <person name="Bieker V.C."/>
            <person name="Martin M.D."/>
            <person name="Gilbert T."/>
            <person name="Hodgins K."/>
            <person name="Battlay P."/>
            <person name="Petersen B."/>
            <person name="Wilson J."/>
        </authorList>
    </citation>
    <scope>NUCLEOTIDE SEQUENCE</scope>
    <source>
        <strain evidence="2">AA19_3_7</strain>
        <tissue evidence="2">Leaf</tissue>
    </source>
</reference>
<sequence length="112" mass="11651">TTGWDTSTLGGLHSIGSDLTRTKGRSDLNQNGSIFSDAAASKLRANGQNTPTSNSQPIASIESHVAAGLDKSGNGNVNQDDKMDTVVCSGRRPECAGPDGLGYGSKWIEFHS</sequence>
<evidence type="ECO:0000313" key="3">
    <source>
        <dbReference type="Proteomes" id="UP001206925"/>
    </source>
</evidence>
<evidence type="ECO:0000256" key="1">
    <source>
        <dbReference type="SAM" id="MobiDB-lite"/>
    </source>
</evidence>
<dbReference type="Proteomes" id="UP001206925">
    <property type="component" value="Unassembled WGS sequence"/>
</dbReference>
<feature type="region of interest" description="Disordered" evidence="1">
    <location>
        <begin position="1"/>
        <end position="33"/>
    </location>
</feature>
<feature type="non-terminal residue" evidence="2">
    <location>
        <position position="1"/>
    </location>
</feature>
<keyword evidence="3" id="KW-1185">Reference proteome</keyword>